<keyword evidence="2" id="KW-1185">Reference proteome</keyword>
<accession>A0A1I8JNC2</accession>
<feature type="compositionally biased region" description="Basic and acidic residues" evidence="1">
    <location>
        <begin position="141"/>
        <end position="154"/>
    </location>
</feature>
<organism evidence="2 3">
    <name type="scientific">Macrostomum lignano</name>
    <dbReference type="NCBI Taxonomy" id="282301"/>
    <lineage>
        <taxon>Eukaryota</taxon>
        <taxon>Metazoa</taxon>
        <taxon>Spiralia</taxon>
        <taxon>Lophotrochozoa</taxon>
        <taxon>Platyhelminthes</taxon>
        <taxon>Rhabditophora</taxon>
        <taxon>Macrostomorpha</taxon>
        <taxon>Macrostomida</taxon>
        <taxon>Macrostomidae</taxon>
        <taxon>Macrostomum</taxon>
    </lineage>
</organism>
<evidence type="ECO:0000256" key="1">
    <source>
        <dbReference type="SAM" id="MobiDB-lite"/>
    </source>
</evidence>
<dbReference type="PANTHER" id="PTHR22896:SF0">
    <property type="entry name" value="CYCLIN N-TERMINAL DOMAIN-CONTAINING PROTEIN"/>
    <property type="match status" value="1"/>
</dbReference>
<evidence type="ECO:0000313" key="2">
    <source>
        <dbReference type="Proteomes" id="UP000095280"/>
    </source>
</evidence>
<feature type="region of interest" description="Disordered" evidence="1">
    <location>
        <begin position="141"/>
        <end position="180"/>
    </location>
</feature>
<reference evidence="3" key="1">
    <citation type="submission" date="2016-11" db="UniProtKB">
        <authorList>
            <consortium name="WormBaseParasite"/>
        </authorList>
    </citation>
    <scope>IDENTIFICATION</scope>
</reference>
<dbReference type="Proteomes" id="UP000095280">
    <property type="component" value="Unplaced"/>
</dbReference>
<name>A0A1I8JNC2_9PLAT</name>
<dbReference type="WBParaSite" id="snap_masked-unitig_20529-processed-gene-0.0-mRNA-1">
    <property type="protein sequence ID" value="snap_masked-unitig_20529-processed-gene-0.0-mRNA-1"/>
    <property type="gene ID" value="snap_masked-unitig_20529-processed-gene-0.0"/>
</dbReference>
<protein>
    <submittedName>
        <fullName evidence="3">SPATA6 domain-containing protein</fullName>
    </submittedName>
</protein>
<sequence length="434" mass="46686">PVATRERFAAPGRPPPPLQTCRMSCRFVVFSRFGVSRPSDCARVRRSACVVPAAPLPPRVLTVPLLSVPELGGGRRARIRNGPEPLRESELRAGIEDVAAAGGCGGCDGCGGASSGLMLQLSAISPAARKSPFAEDGLAARRVSEPGESQTDKKRSSRVSKGHLQRQKSGSSAEQQPAAGLCSSRLPRSAVLATAQSLLSLAARPGGRRSALRLNGKCVSYAHLLQPSALRRRYLDGQLSVSSGGSGSGSGSGHQRGPDALQAVRICRTNTANWLLSPGRQMVPLYWPLTIIFRPFPNSFRVRHRLVAYHPHLLDNPELVCASTGLCSTPSFKVQLTLSKLRSLKAVALRVSRKGFVNKLKQAALVRRVSGALCQAQRHQRPDLTVLLQELESAFRLSRREILSQEMAALLGLEFSLAVPDYEVLSHQQRIVSG</sequence>
<dbReference type="PANTHER" id="PTHR22896">
    <property type="entry name" value="CDK5 AND ABL1 ENZYME SUBSTRATE 1"/>
    <property type="match status" value="1"/>
</dbReference>
<proteinExistence type="predicted"/>
<dbReference type="AlphaFoldDB" id="A0A1I8JNC2"/>
<dbReference type="GO" id="GO:0051726">
    <property type="term" value="P:regulation of cell cycle"/>
    <property type="evidence" value="ECO:0007669"/>
    <property type="project" value="InterPro"/>
</dbReference>
<evidence type="ECO:0000313" key="3">
    <source>
        <dbReference type="WBParaSite" id="snap_masked-unitig_20529-processed-gene-0.0-mRNA-1"/>
    </source>
</evidence>
<feature type="compositionally biased region" description="Basic residues" evidence="1">
    <location>
        <begin position="155"/>
        <end position="166"/>
    </location>
</feature>
<dbReference type="InterPro" id="IPR012388">
    <property type="entry name" value="CABLES1/2"/>
</dbReference>